<keyword evidence="2" id="KW-1185">Reference proteome</keyword>
<dbReference type="Gene3D" id="1.10.1070.20">
    <property type="match status" value="1"/>
</dbReference>
<evidence type="ECO:0008006" key="3">
    <source>
        <dbReference type="Google" id="ProtNLM"/>
    </source>
</evidence>
<name>A0ABV6Q9L4_9FLAO</name>
<dbReference type="EMBL" id="JBHLTQ010000005">
    <property type="protein sequence ID" value="MFC0604959.1"/>
    <property type="molecule type" value="Genomic_DNA"/>
</dbReference>
<dbReference type="Proteomes" id="UP001589832">
    <property type="component" value="Unassembled WGS sequence"/>
</dbReference>
<proteinExistence type="predicted"/>
<gene>
    <name evidence="1" type="ORF">ACFFGA_10375</name>
</gene>
<sequence length="364" mass="42770">MDKYIPTFTDVSEWDVKIYENTTGTRSKQIVIQPASDKEFFFKGSKELDTGEIRYPMEFWSEIASSKVGQFLGFPLLDYNIAYSEHTIQKVGCISASMVDDTKNNLTEGVVYLTGKKPSYNPETDKKDYTFQFILDTLKLFKLEKHLVKFLEMLVFDALIGNSDRHQENWGIITYYNEILNEIEINLKKSETNYLKKQLIKLTRYFIKSIPNQLRFLKPNSRFRKNALMAQSEIIKNEFSPIYDSGCCLGREFVDEKVVKMLSDNQMLDKYLRKGMSEIHWEGLEGKLNHFELLEKLQVDYRFDIKRVISRVVSEFDENSISYIILNLDKNLPEKLNDYKLSEDRKNLMIKLITLRYNKLASLI</sequence>
<organism evidence="1 2">
    <name type="scientific">Winogradskyella pulchriflava</name>
    <dbReference type="NCBI Taxonomy" id="1110688"/>
    <lineage>
        <taxon>Bacteria</taxon>
        <taxon>Pseudomonadati</taxon>
        <taxon>Bacteroidota</taxon>
        <taxon>Flavobacteriia</taxon>
        <taxon>Flavobacteriales</taxon>
        <taxon>Flavobacteriaceae</taxon>
        <taxon>Winogradskyella</taxon>
    </lineage>
</organism>
<evidence type="ECO:0000313" key="1">
    <source>
        <dbReference type="EMBL" id="MFC0604959.1"/>
    </source>
</evidence>
<protein>
    <recommendedName>
        <fullName evidence="3">HipA-like C-terminal domain-containing protein</fullName>
    </recommendedName>
</protein>
<dbReference type="RefSeq" id="WP_386063485.1">
    <property type="nucleotide sequence ID" value="NZ_JBHLTQ010000005.1"/>
</dbReference>
<accession>A0ABV6Q9L4</accession>
<reference evidence="1 2" key="1">
    <citation type="submission" date="2024-09" db="EMBL/GenBank/DDBJ databases">
        <authorList>
            <person name="Sun Q."/>
            <person name="Mori K."/>
        </authorList>
    </citation>
    <scope>NUCLEOTIDE SEQUENCE [LARGE SCALE GENOMIC DNA]</scope>
    <source>
        <strain evidence="1 2">NCAIM B.02481</strain>
    </source>
</reference>
<evidence type="ECO:0000313" key="2">
    <source>
        <dbReference type="Proteomes" id="UP001589832"/>
    </source>
</evidence>
<comment type="caution">
    <text evidence="1">The sequence shown here is derived from an EMBL/GenBank/DDBJ whole genome shotgun (WGS) entry which is preliminary data.</text>
</comment>